<feature type="transmembrane region" description="Helical" evidence="7">
    <location>
        <begin position="204"/>
        <end position="224"/>
    </location>
</feature>
<evidence type="ECO:0000256" key="2">
    <source>
        <dbReference type="ARBA" id="ARBA00022448"/>
    </source>
</evidence>
<evidence type="ECO:0000256" key="7">
    <source>
        <dbReference type="SAM" id="Phobius"/>
    </source>
</evidence>
<protein>
    <submittedName>
        <fullName evidence="9">Unannotated protein</fullName>
    </submittedName>
</protein>
<feature type="transmembrane region" description="Helical" evidence="7">
    <location>
        <begin position="338"/>
        <end position="360"/>
    </location>
</feature>
<keyword evidence="4 7" id="KW-0812">Transmembrane</keyword>
<dbReference type="EMBL" id="CAFBNR010000004">
    <property type="protein sequence ID" value="CAB4954104.1"/>
    <property type="molecule type" value="Genomic_DNA"/>
</dbReference>
<feature type="transmembrane region" description="Helical" evidence="7">
    <location>
        <begin position="286"/>
        <end position="307"/>
    </location>
</feature>
<accession>A0A6J7KJN1</accession>
<reference evidence="9" key="1">
    <citation type="submission" date="2020-05" db="EMBL/GenBank/DDBJ databases">
        <authorList>
            <person name="Chiriac C."/>
            <person name="Salcher M."/>
            <person name="Ghai R."/>
            <person name="Kavagutti S V."/>
        </authorList>
    </citation>
    <scope>NUCLEOTIDE SEQUENCE</scope>
</reference>
<dbReference type="GO" id="GO:0005886">
    <property type="term" value="C:plasma membrane"/>
    <property type="evidence" value="ECO:0007669"/>
    <property type="project" value="UniProtKB-SubCell"/>
</dbReference>
<feature type="transmembrane region" description="Helical" evidence="7">
    <location>
        <begin position="42"/>
        <end position="66"/>
    </location>
</feature>
<feature type="transmembrane region" description="Helical" evidence="7">
    <location>
        <begin position="72"/>
        <end position="93"/>
    </location>
</feature>
<comment type="subcellular location">
    <subcellularLocation>
        <location evidence="1">Cell membrane</location>
        <topology evidence="1">Multi-pass membrane protein</topology>
    </subcellularLocation>
</comment>
<evidence type="ECO:0000256" key="6">
    <source>
        <dbReference type="ARBA" id="ARBA00023136"/>
    </source>
</evidence>
<gene>
    <name evidence="8" type="ORF">UFOPK3573_00186</name>
    <name evidence="9" type="ORF">UFOPK3879_00136</name>
</gene>
<proteinExistence type="predicted"/>
<organism evidence="9">
    <name type="scientific">freshwater metagenome</name>
    <dbReference type="NCBI Taxonomy" id="449393"/>
    <lineage>
        <taxon>unclassified sequences</taxon>
        <taxon>metagenomes</taxon>
        <taxon>ecological metagenomes</taxon>
    </lineage>
</organism>
<evidence type="ECO:0000313" key="9">
    <source>
        <dbReference type="EMBL" id="CAB4954104.1"/>
    </source>
</evidence>
<evidence type="ECO:0000256" key="5">
    <source>
        <dbReference type="ARBA" id="ARBA00022989"/>
    </source>
</evidence>
<dbReference type="PANTHER" id="PTHR23513:SF11">
    <property type="entry name" value="STAPHYLOFERRIN A TRANSPORTER"/>
    <property type="match status" value="1"/>
</dbReference>
<dbReference type="Gene3D" id="1.20.1250.20">
    <property type="entry name" value="MFS general substrate transporter like domains"/>
    <property type="match status" value="1"/>
</dbReference>
<evidence type="ECO:0000313" key="8">
    <source>
        <dbReference type="EMBL" id="CAB4892277.1"/>
    </source>
</evidence>
<dbReference type="CDD" id="cd06173">
    <property type="entry name" value="MFS_MefA_like"/>
    <property type="match status" value="1"/>
</dbReference>
<keyword evidence="3" id="KW-1003">Cell membrane</keyword>
<keyword evidence="6 7" id="KW-0472">Membrane</keyword>
<keyword evidence="5 7" id="KW-1133">Transmembrane helix</keyword>
<dbReference type="InterPro" id="IPR010290">
    <property type="entry name" value="TM_effector"/>
</dbReference>
<evidence type="ECO:0000256" key="3">
    <source>
        <dbReference type="ARBA" id="ARBA00022475"/>
    </source>
</evidence>
<feature type="transmembrane region" description="Helical" evidence="7">
    <location>
        <begin position="245"/>
        <end position="266"/>
    </location>
</feature>
<dbReference type="EMBL" id="CAFBMJ010000006">
    <property type="protein sequence ID" value="CAB4892277.1"/>
    <property type="molecule type" value="Genomic_DNA"/>
</dbReference>
<feature type="transmembrane region" description="Helical" evidence="7">
    <location>
        <begin position="314"/>
        <end position="332"/>
    </location>
</feature>
<name>A0A6J7KJN1_9ZZZZ</name>
<keyword evidence="2" id="KW-0813">Transport</keyword>
<dbReference type="AlphaFoldDB" id="A0A6J7KJN1"/>
<dbReference type="SUPFAM" id="SSF103473">
    <property type="entry name" value="MFS general substrate transporter"/>
    <property type="match status" value="1"/>
</dbReference>
<dbReference type="PANTHER" id="PTHR23513">
    <property type="entry name" value="INTEGRAL MEMBRANE EFFLUX PROTEIN-RELATED"/>
    <property type="match status" value="1"/>
</dbReference>
<sequence>MGLIPNILADSTTTMTDTSDIPANQPRRGSARAALRVRDFRLVWFGSLGSNIGTWMQNVVLPAYVYHRTGKASVVGLLIFAQLGPLLFLSIPAGVIADRFDRKKWLISMQVVQLSFSVALATLALGTPPIWALFAAAFGVGIGNALNAPAWSAMLPSLVRPEDLSGAIALNSTVINGSRVVGPIIVAVFSQWGATTAQFFYFNAATYLFVIFALLRVTVPDFVPDPTQGWRRFTVGVSIARDRPVVRRLIVSLATFSLLSLPYVGLFPAVARLTFKIDESGVTYKWLYATWGFGACLGGLAIGTVFSHIDMRRLIQWGFAAFSLAMFLFALSQSPLPAFISGFFLGFAYFFTTTSMMTVVQMRLEPAVRGRVLALWFMAFGGLIPFGNMFFGPLIDRYGSRGMLFISSATALFLAWRCDITALDKKQSMIANQHLVD</sequence>
<evidence type="ECO:0000256" key="1">
    <source>
        <dbReference type="ARBA" id="ARBA00004651"/>
    </source>
</evidence>
<dbReference type="InterPro" id="IPR036259">
    <property type="entry name" value="MFS_trans_sf"/>
</dbReference>
<dbReference type="Pfam" id="PF05977">
    <property type="entry name" value="MFS_3"/>
    <property type="match status" value="1"/>
</dbReference>
<feature type="transmembrane region" description="Helical" evidence="7">
    <location>
        <begin position="372"/>
        <end position="392"/>
    </location>
</feature>
<evidence type="ECO:0000256" key="4">
    <source>
        <dbReference type="ARBA" id="ARBA00022692"/>
    </source>
</evidence>